<keyword evidence="7" id="KW-1185">Reference proteome</keyword>
<gene>
    <name evidence="6" type="ORF">FISHEDRAFT_76450</name>
</gene>
<feature type="compositionally biased region" description="Pro residues" evidence="3">
    <location>
        <begin position="263"/>
        <end position="272"/>
    </location>
</feature>
<reference evidence="6 7" key="1">
    <citation type="journal article" date="2015" name="Fungal Genet. Biol.">
        <title>Evolution of novel wood decay mechanisms in Agaricales revealed by the genome sequences of Fistulina hepatica and Cylindrobasidium torrendii.</title>
        <authorList>
            <person name="Floudas D."/>
            <person name="Held B.W."/>
            <person name="Riley R."/>
            <person name="Nagy L.G."/>
            <person name="Koehler G."/>
            <person name="Ransdell A.S."/>
            <person name="Younus H."/>
            <person name="Chow J."/>
            <person name="Chiniquy J."/>
            <person name="Lipzen A."/>
            <person name="Tritt A."/>
            <person name="Sun H."/>
            <person name="Haridas S."/>
            <person name="LaButti K."/>
            <person name="Ohm R.A."/>
            <person name="Kues U."/>
            <person name="Blanchette R.A."/>
            <person name="Grigoriev I.V."/>
            <person name="Minto R.E."/>
            <person name="Hibbett D.S."/>
        </authorList>
    </citation>
    <scope>NUCLEOTIDE SEQUENCE [LARGE SCALE GENOMIC DNA]</scope>
    <source>
        <strain evidence="6 7">ATCC 64428</strain>
    </source>
</reference>
<feature type="region of interest" description="Disordered" evidence="3">
    <location>
        <begin position="910"/>
        <end position="931"/>
    </location>
</feature>
<accession>A0A0D7A468</accession>
<evidence type="ECO:0000313" key="7">
    <source>
        <dbReference type="Proteomes" id="UP000054144"/>
    </source>
</evidence>
<dbReference type="PANTHER" id="PTHR23113">
    <property type="entry name" value="GUANINE NUCLEOTIDE EXCHANGE FACTOR"/>
    <property type="match status" value="1"/>
</dbReference>
<feature type="region of interest" description="Disordered" evidence="3">
    <location>
        <begin position="257"/>
        <end position="276"/>
    </location>
</feature>
<feature type="domain" description="N-terminal Ras-GEF" evidence="5">
    <location>
        <begin position="449"/>
        <end position="580"/>
    </location>
</feature>
<dbReference type="PROSITE" id="PS50009">
    <property type="entry name" value="RASGEF_CAT"/>
    <property type="match status" value="1"/>
</dbReference>
<dbReference type="Gene3D" id="1.20.870.10">
    <property type="entry name" value="Son of sevenless (SoS) protein Chain: S domain 1"/>
    <property type="match status" value="1"/>
</dbReference>
<dbReference type="InterPro" id="IPR000651">
    <property type="entry name" value="Ras-like_Gua-exchang_fac_N"/>
</dbReference>
<dbReference type="Proteomes" id="UP000054144">
    <property type="component" value="Unassembled WGS sequence"/>
</dbReference>
<sequence length="931" mass="103151">MALSSKSSDDSLNSVSSYATASSALSPRYPLSLLSEYFDQSDASSSAGSQTLTTSSHASKLLCPSGFLHLVERRCALGPVLDDANAPVEEKTRAVKCFSDAVISALHTFLENKRKSEGVATAVNFDPDFDDEDSNGCIGVDSKRLPSCISVASQEAVVYKIGKGLYDMHMSVSQLLMRVEAGYPLEDVLQWLDSTLQQVIDAGETYCSTLPQSRPNMLVRKATRPQSCKFVERMKTADSPATQASLYSQASCEISSSDKVNAPLPPVQPPKPFPEHMRKEISLSHPHEQSQARWKHMSSTAAAILKTPLEASSATTSRAASPTPSTTTSGTQLVAASPASLQTITAASAPHTPRLRRMSAMSNLKHRPPTPIPSVPQVPPVPSQYRAGSPAVTKCRPTSSEVTYQPTDSIKSNISVRSFEGVRSTLRESMALSAEDLANSYTALADSTRKELPANMELADLVDTIVDAHLVSEHESLGTDCVAQFLLTFRTFATPNVVFNLLAARFARHPLHKADLARAGVLRVMLQWLELFWVFEWDNQALGDLRQFCDGPLNRALAEPKGCVDPAEAARLRSLLGRRHQVRGFRVQRLPPPLSSPISDVHAMEMADALMANKDAKWDGYGKLSDSQKLELAQHLTVVAHERISQMMRDPMTMLCLAHDDLEFAGAKDSLQQYFGFQRGLMLQVMASIISENNTKKRAAIMGAWIDIAKLCEELRNFDCMFFIVTALNHHSIWRLKFTQLLSRQMQKLTITQKENYRDVNELIKDGAISTYWRLKDRDTPDDAKLPTVPLLAAVPAILVRAGESVCLVKDLINWKSAQRLAEVHDEMRRCYDTPYKFPPCSLAIRKTVQHLVTPIRREDEEVLMGFYESQSIIKEPEDSLLRLTQATGRVPGNFNAYLRVPVGRLNKYKTLPLPDSRPLNRRRQTSAEAR</sequence>
<dbReference type="OrthoDB" id="546434at2759"/>
<protein>
    <submittedName>
        <fullName evidence="6">Ras GEF</fullName>
    </submittedName>
</protein>
<dbReference type="InterPro" id="IPR008937">
    <property type="entry name" value="Ras-like_GEF"/>
</dbReference>
<dbReference type="Pfam" id="PF00618">
    <property type="entry name" value="RasGEF_N"/>
    <property type="match status" value="1"/>
</dbReference>
<dbReference type="PROSITE" id="PS50212">
    <property type="entry name" value="RASGEF_NTER"/>
    <property type="match status" value="1"/>
</dbReference>
<feature type="domain" description="Ras-GEF" evidence="4">
    <location>
        <begin position="628"/>
        <end position="878"/>
    </location>
</feature>
<dbReference type="CDD" id="cd06224">
    <property type="entry name" value="REM"/>
    <property type="match status" value="1"/>
</dbReference>
<feature type="compositionally biased region" description="Low complexity" evidence="3">
    <location>
        <begin position="311"/>
        <end position="329"/>
    </location>
</feature>
<evidence type="ECO:0000259" key="5">
    <source>
        <dbReference type="PROSITE" id="PS50212"/>
    </source>
</evidence>
<keyword evidence="1 2" id="KW-0344">Guanine-nucleotide releasing factor</keyword>
<name>A0A0D7A468_9AGAR</name>
<dbReference type="PANTHER" id="PTHR23113:SF99">
    <property type="entry name" value="RASGEF DOMAIN-CONTAINING PROTEIN"/>
    <property type="match status" value="1"/>
</dbReference>
<feature type="region of interest" description="Disordered" evidence="3">
    <location>
        <begin position="366"/>
        <end position="397"/>
    </location>
</feature>
<evidence type="ECO:0000256" key="3">
    <source>
        <dbReference type="SAM" id="MobiDB-lite"/>
    </source>
</evidence>
<evidence type="ECO:0000313" key="6">
    <source>
        <dbReference type="EMBL" id="KIY45603.1"/>
    </source>
</evidence>
<dbReference type="InterPro" id="IPR023578">
    <property type="entry name" value="Ras_GEF_dom_sf"/>
</dbReference>
<dbReference type="AlphaFoldDB" id="A0A0D7A468"/>
<dbReference type="Pfam" id="PF00617">
    <property type="entry name" value="RasGEF"/>
    <property type="match status" value="1"/>
</dbReference>
<evidence type="ECO:0000256" key="1">
    <source>
        <dbReference type="ARBA" id="ARBA00022658"/>
    </source>
</evidence>
<dbReference type="SUPFAM" id="SSF48366">
    <property type="entry name" value="Ras GEF"/>
    <property type="match status" value="1"/>
</dbReference>
<dbReference type="EMBL" id="KN882047">
    <property type="protein sequence ID" value="KIY45603.1"/>
    <property type="molecule type" value="Genomic_DNA"/>
</dbReference>
<feature type="region of interest" description="Disordered" evidence="3">
    <location>
        <begin position="309"/>
        <end position="332"/>
    </location>
</feature>
<organism evidence="6 7">
    <name type="scientific">Fistulina hepatica ATCC 64428</name>
    <dbReference type="NCBI Taxonomy" id="1128425"/>
    <lineage>
        <taxon>Eukaryota</taxon>
        <taxon>Fungi</taxon>
        <taxon>Dikarya</taxon>
        <taxon>Basidiomycota</taxon>
        <taxon>Agaricomycotina</taxon>
        <taxon>Agaricomycetes</taxon>
        <taxon>Agaricomycetidae</taxon>
        <taxon>Agaricales</taxon>
        <taxon>Fistulinaceae</taxon>
        <taxon>Fistulina</taxon>
    </lineage>
</organism>
<evidence type="ECO:0000259" key="4">
    <source>
        <dbReference type="PROSITE" id="PS50009"/>
    </source>
</evidence>
<dbReference type="InterPro" id="IPR001895">
    <property type="entry name" value="RASGEF_cat_dom"/>
</dbReference>
<dbReference type="GO" id="GO:0007264">
    <property type="term" value="P:small GTPase-mediated signal transduction"/>
    <property type="evidence" value="ECO:0007669"/>
    <property type="project" value="InterPro"/>
</dbReference>
<dbReference type="InterPro" id="IPR036964">
    <property type="entry name" value="RASGEF_cat_dom_sf"/>
</dbReference>
<proteinExistence type="predicted"/>
<feature type="compositionally biased region" description="Pro residues" evidence="3">
    <location>
        <begin position="369"/>
        <end position="382"/>
    </location>
</feature>
<evidence type="ECO:0000256" key="2">
    <source>
        <dbReference type="PROSITE-ProRule" id="PRU00168"/>
    </source>
</evidence>
<dbReference type="GO" id="GO:0005085">
    <property type="term" value="F:guanyl-nucleotide exchange factor activity"/>
    <property type="evidence" value="ECO:0007669"/>
    <property type="project" value="UniProtKB-KW"/>
</dbReference>
<dbReference type="Gene3D" id="1.10.840.10">
    <property type="entry name" value="Ras guanine-nucleotide exchange factors catalytic domain"/>
    <property type="match status" value="1"/>
</dbReference>
<dbReference type="SMART" id="SM00147">
    <property type="entry name" value="RasGEF"/>
    <property type="match status" value="1"/>
</dbReference>